<sequence length="188" mass="20337">MKLIKTGIASTLAASALFAGTYNVDTAHSHVGFKVKHLMISNVSGKFNKFDGSFEYDEKSGKITALNGVVDASSINTEDQKRDGHLKSADFFDVAKYPNITFKVSKVDDDKAYGKLTIKDVTKDVVFDVETTGTATDPWGNKRVGLEISGKINREDFGLTWNQALEAGGVLVGETIKINAELEGVLAK</sequence>
<organism evidence="3 4">
    <name type="scientific">Halarcobacter ebronensis</name>
    <dbReference type="NCBI Taxonomy" id="1462615"/>
    <lineage>
        <taxon>Bacteria</taxon>
        <taxon>Pseudomonadati</taxon>
        <taxon>Campylobacterota</taxon>
        <taxon>Epsilonproteobacteria</taxon>
        <taxon>Campylobacterales</taxon>
        <taxon>Arcobacteraceae</taxon>
        <taxon>Halarcobacter</taxon>
    </lineage>
</organism>
<feature type="chain" id="PRO_5020449928" description="Lipid/polyisoprenoid-binding YceI-like domain-containing protein" evidence="1">
    <location>
        <begin position="20"/>
        <end position="188"/>
    </location>
</feature>
<reference evidence="3 4" key="1">
    <citation type="submission" date="2017-10" db="EMBL/GenBank/DDBJ databases">
        <title>Genomics of the genus Arcobacter.</title>
        <authorList>
            <person name="Perez-Cataluna A."/>
            <person name="Figueras M.J."/>
        </authorList>
    </citation>
    <scope>NUCLEOTIDE SEQUENCE [LARGE SCALE GENOMIC DNA]</scope>
    <source>
        <strain evidence="3 4">CECT 8441</strain>
    </source>
</reference>
<accession>A0A4Q1AU40</accession>
<dbReference type="Pfam" id="PF04264">
    <property type="entry name" value="YceI"/>
    <property type="match status" value="1"/>
</dbReference>
<dbReference type="Proteomes" id="UP000289758">
    <property type="component" value="Unassembled WGS sequence"/>
</dbReference>
<evidence type="ECO:0000259" key="2">
    <source>
        <dbReference type="SMART" id="SM00867"/>
    </source>
</evidence>
<gene>
    <name evidence="3" type="ORF">CRV07_01730</name>
</gene>
<comment type="caution">
    <text evidence="3">The sequence shown here is derived from an EMBL/GenBank/DDBJ whole genome shotgun (WGS) entry which is preliminary data.</text>
</comment>
<dbReference type="SUPFAM" id="SSF101874">
    <property type="entry name" value="YceI-like"/>
    <property type="match status" value="1"/>
</dbReference>
<feature type="domain" description="Lipid/polyisoprenoid-binding YceI-like" evidence="2">
    <location>
        <begin position="21"/>
        <end position="185"/>
    </location>
</feature>
<dbReference type="InterPro" id="IPR036761">
    <property type="entry name" value="TTHA0802/YceI-like_sf"/>
</dbReference>
<dbReference type="PANTHER" id="PTHR34406">
    <property type="entry name" value="PROTEIN YCEI"/>
    <property type="match status" value="1"/>
</dbReference>
<name>A0A4Q1AU40_9BACT</name>
<dbReference type="SMART" id="SM00867">
    <property type="entry name" value="YceI"/>
    <property type="match status" value="1"/>
</dbReference>
<dbReference type="EMBL" id="PDKK01000001">
    <property type="protein sequence ID" value="RXK08546.1"/>
    <property type="molecule type" value="Genomic_DNA"/>
</dbReference>
<evidence type="ECO:0000256" key="1">
    <source>
        <dbReference type="SAM" id="SignalP"/>
    </source>
</evidence>
<evidence type="ECO:0000313" key="4">
    <source>
        <dbReference type="Proteomes" id="UP000289758"/>
    </source>
</evidence>
<dbReference type="AlphaFoldDB" id="A0A4Q1AU40"/>
<keyword evidence="4" id="KW-1185">Reference proteome</keyword>
<evidence type="ECO:0000313" key="3">
    <source>
        <dbReference type="EMBL" id="RXK08546.1"/>
    </source>
</evidence>
<dbReference type="RefSeq" id="WP_129086105.1">
    <property type="nucleotide sequence ID" value="NZ_CP053836.1"/>
</dbReference>
<keyword evidence="1" id="KW-0732">Signal</keyword>
<dbReference type="OrthoDB" id="9811006at2"/>
<dbReference type="InterPro" id="IPR007372">
    <property type="entry name" value="Lipid/polyisoprenoid-bd_YceI"/>
</dbReference>
<dbReference type="Gene3D" id="2.40.128.110">
    <property type="entry name" value="Lipid/polyisoprenoid-binding, YceI-like"/>
    <property type="match status" value="1"/>
</dbReference>
<dbReference type="PANTHER" id="PTHR34406:SF1">
    <property type="entry name" value="PROTEIN YCEI"/>
    <property type="match status" value="1"/>
</dbReference>
<proteinExistence type="predicted"/>
<protein>
    <recommendedName>
        <fullName evidence="2">Lipid/polyisoprenoid-binding YceI-like domain-containing protein</fullName>
    </recommendedName>
</protein>
<feature type="signal peptide" evidence="1">
    <location>
        <begin position="1"/>
        <end position="19"/>
    </location>
</feature>